<comment type="caution">
    <text evidence="9">The sequence shown here is derived from an EMBL/GenBank/DDBJ whole genome shotgun (WGS) entry which is preliminary data.</text>
</comment>
<evidence type="ECO:0000313" key="9">
    <source>
        <dbReference type="EMBL" id="KUF10212.1"/>
    </source>
</evidence>
<reference evidence="9 10" key="1">
    <citation type="submission" date="2015-12" db="EMBL/GenBank/DDBJ databases">
        <authorList>
            <person name="Shamseldin A."/>
            <person name="Moawad H."/>
            <person name="Abd El-Rahim W.M."/>
            <person name="Sadowsky M.J."/>
        </authorList>
    </citation>
    <scope>NUCLEOTIDE SEQUENCE [LARGE SCALE GENOMIC DNA]</scope>
    <source>
        <strain evidence="9 10">SJ5A-1</strain>
    </source>
</reference>
<dbReference type="Proteomes" id="UP000054396">
    <property type="component" value="Unassembled WGS sequence"/>
</dbReference>
<dbReference type="PROSITE" id="PS51257">
    <property type="entry name" value="PROKAR_LIPOPROTEIN"/>
    <property type="match status" value="1"/>
</dbReference>
<organism evidence="9 10">
    <name type="scientific">Pseudoponticoccus marisrubri</name>
    <dbReference type="NCBI Taxonomy" id="1685382"/>
    <lineage>
        <taxon>Bacteria</taxon>
        <taxon>Pseudomonadati</taxon>
        <taxon>Pseudomonadota</taxon>
        <taxon>Alphaproteobacteria</taxon>
        <taxon>Rhodobacterales</taxon>
        <taxon>Roseobacteraceae</taxon>
        <taxon>Pseudoponticoccus</taxon>
    </lineage>
</organism>
<evidence type="ECO:0000256" key="4">
    <source>
        <dbReference type="ARBA" id="ARBA00022833"/>
    </source>
</evidence>
<evidence type="ECO:0000256" key="3">
    <source>
        <dbReference type="ARBA" id="ARBA00022801"/>
    </source>
</evidence>
<dbReference type="PANTHER" id="PTHR22726">
    <property type="entry name" value="METALLOENDOPEPTIDASE OMA1"/>
    <property type="match status" value="1"/>
</dbReference>
<keyword evidence="10" id="KW-1185">Reference proteome</keyword>
<sequence length="236" mass="25057">MVRFLPLLILLLSACAQVPAPGPTGPATLESPRDAALRQEANRAARTFVEVVETVEPVAERECRARTTGVNCDFQIVVDDRPGQPPNAFQTEDRFGRPVVAFNLGLIAQARNADELAFVMGHEAAHHIQGHLGKTRESATVGAVIFSGIAAISGADEDGIRSAEQLGAAVGARSFSKEFELEADQLGTIIAARAGYDPVRGAAFFARIPDPGDRFLGSHPPNAARLEIVRRTAAGL</sequence>
<dbReference type="InterPro" id="IPR001915">
    <property type="entry name" value="Peptidase_M48"/>
</dbReference>
<dbReference type="GO" id="GO:0016020">
    <property type="term" value="C:membrane"/>
    <property type="evidence" value="ECO:0007669"/>
    <property type="project" value="TreeGrafter"/>
</dbReference>
<feature type="signal peptide" evidence="7">
    <location>
        <begin position="1"/>
        <end position="20"/>
    </location>
</feature>
<keyword evidence="4 6" id="KW-0862">Zinc</keyword>
<proteinExistence type="inferred from homology"/>
<dbReference type="RefSeq" id="WP_058862883.1">
    <property type="nucleotide sequence ID" value="NZ_LPXO01000008.1"/>
</dbReference>
<keyword evidence="2" id="KW-0479">Metal-binding</keyword>
<keyword evidence="3 6" id="KW-0378">Hydrolase</keyword>
<keyword evidence="5 6" id="KW-0482">Metalloprotease</keyword>
<comment type="cofactor">
    <cofactor evidence="6">
        <name>Zn(2+)</name>
        <dbReference type="ChEBI" id="CHEBI:29105"/>
    </cofactor>
    <text evidence="6">Binds 1 zinc ion per subunit.</text>
</comment>
<evidence type="ECO:0000256" key="2">
    <source>
        <dbReference type="ARBA" id="ARBA00022723"/>
    </source>
</evidence>
<evidence type="ECO:0000256" key="1">
    <source>
        <dbReference type="ARBA" id="ARBA00022670"/>
    </source>
</evidence>
<evidence type="ECO:0000259" key="8">
    <source>
        <dbReference type="Pfam" id="PF01435"/>
    </source>
</evidence>
<accession>A0A0W7WI85</accession>
<evidence type="ECO:0000256" key="5">
    <source>
        <dbReference type="ARBA" id="ARBA00023049"/>
    </source>
</evidence>
<evidence type="ECO:0000256" key="7">
    <source>
        <dbReference type="SAM" id="SignalP"/>
    </source>
</evidence>
<name>A0A0W7WI85_9RHOB</name>
<dbReference type="InterPro" id="IPR051156">
    <property type="entry name" value="Mito/Outer_Membr_Metalloprot"/>
</dbReference>
<comment type="similarity">
    <text evidence="6">Belongs to the peptidase M48 family.</text>
</comment>
<dbReference type="GO" id="GO:0046872">
    <property type="term" value="F:metal ion binding"/>
    <property type="evidence" value="ECO:0007669"/>
    <property type="project" value="UniProtKB-KW"/>
</dbReference>
<dbReference type="Gene3D" id="3.30.2010.10">
    <property type="entry name" value="Metalloproteases ('zincins'), catalytic domain"/>
    <property type="match status" value="1"/>
</dbReference>
<dbReference type="PANTHER" id="PTHR22726:SF1">
    <property type="entry name" value="METALLOENDOPEPTIDASE OMA1, MITOCHONDRIAL"/>
    <property type="match status" value="1"/>
</dbReference>
<dbReference type="CDD" id="cd07324">
    <property type="entry name" value="M48C_Oma1-like"/>
    <property type="match status" value="1"/>
</dbReference>
<feature type="chain" id="PRO_5006936340" evidence="7">
    <location>
        <begin position="21"/>
        <end position="236"/>
    </location>
</feature>
<feature type="domain" description="Peptidase M48" evidence="8">
    <location>
        <begin position="53"/>
        <end position="231"/>
    </location>
</feature>
<evidence type="ECO:0000313" key="10">
    <source>
        <dbReference type="Proteomes" id="UP000054396"/>
    </source>
</evidence>
<keyword evidence="7" id="KW-0732">Signal</keyword>
<dbReference type="GO" id="GO:0051603">
    <property type="term" value="P:proteolysis involved in protein catabolic process"/>
    <property type="evidence" value="ECO:0007669"/>
    <property type="project" value="TreeGrafter"/>
</dbReference>
<dbReference type="Pfam" id="PF01435">
    <property type="entry name" value="Peptidase_M48"/>
    <property type="match status" value="1"/>
</dbReference>
<dbReference type="STRING" id="1685382.AVJ23_14315"/>
<dbReference type="OrthoDB" id="7338723at2"/>
<dbReference type="EMBL" id="LPXO01000008">
    <property type="protein sequence ID" value="KUF10212.1"/>
    <property type="molecule type" value="Genomic_DNA"/>
</dbReference>
<dbReference type="GO" id="GO:0004222">
    <property type="term" value="F:metalloendopeptidase activity"/>
    <property type="evidence" value="ECO:0007669"/>
    <property type="project" value="InterPro"/>
</dbReference>
<evidence type="ECO:0000256" key="6">
    <source>
        <dbReference type="RuleBase" id="RU003983"/>
    </source>
</evidence>
<protein>
    <submittedName>
        <fullName evidence="9">Peptidase M48</fullName>
    </submittedName>
</protein>
<gene>
    <name evidence="9" type="ORF">AVJ23_14315</name>
</gene>
<dbReference type="AlphaFoldDB" id="A0A0W7WI85"/>
<keyword evidence="1 6" id="KW-0645">Protease</keyword>